<reference evidence="1 2" key="1">
    <citation type="submission" date="2020-08" db="EMBL/GenBank/DDBJ databases">
        <title>Description of novel Flavobacterium F-408 isolate.</title>
        <authorList>
            <person name="Saticioglu I.B."/>
            <person name="Duman M."/>
            <person name="Altun S."/>
        </authorList>
    </citation>
    <scope>NUCLEOTIDE SEQUENCE [LARGE SCALE GENOMIC DNA]</scope>
    <source>
        <strain evidence="1 2">F-408</strain>
    </source>
</reference>
<evidence type="ECO:0000313" key="1">
    <source>
        <dbReference type="EMBL" id="MBC5835832.1"/>
    </source>
</evidence>
<organism evidence="1 2">
    <name type="scientific">Flavobacterium bernardetii</name>
    <dbReference type="NCBI Taxonomy" id="2813823"/>
    <lineage>
        <taxon>Bacteria</taxon>
        <taxon>Pseudomonadati</taxon>
        <taxon>Bacteroidota</taxon>
        <taxon>Flavobacteriia</taxon>
        <taxon>Flavobacteriales</taxon>
        <taxon>Flavobacteriaceae</taxon>
        <taxon>Flavobacterium</taxon>
    </lineage>
</organism>
<sequence>MSIVVSNNSGNVSNTVNSATTIFWEWTPSSVFKRVWKVGTPFFNSTPIKVRIPAYELMPAYTGYTSFLLHINVDCGSAAQWVQVGGGSVHVGSIGTPVTEGGLTFYEKTISYPFVNFHLLSLGTYFATAIYKISAINPATNVREDIISQGMYFQLEVVNTDVEFLDYTWDLMLINYLYYSYNLSGVLPAAKNVFVYHNVPFTVAVSDPLLLYTVTAATNYSKLELSFDSGISGLSIGIHNFTATLNYGTGLSKVVNIQLEIFNDPSAFYVNPTDVTFEVYRNATAPVPIVVNTISPTPWNINTALPEWLGVSQNSGSGTTDVFLQALNYNHLPAGNYNFNLEFTNDTETKTVQVHLILHDFVTYPFVPGKLFFTQDLDYLDFNSDEVDPTFIEIELGIKIFSLNLYEEIPYTRQYKLPLFKGIGDFHIGTIIHQLLEEIENLQDVVPLREGNYTKLQYAPAEVSVSFVQKNYTSDDVIRSGSIDLIKFIKGHKPYVTENQLSLLTVMQQEVSRITPKSVIGIAFTHLGNPLIRVFKNGNLIEETNVLSFASVPEKIIYSYFRFDNNFRFGDTIEIQVLNNLETRIQRFLVLAEGYDSTYFLFENDNGVIEPFEFSGRVRVNNAYTHITNKVFAKLFERNKKVDSSNNQSLIINTGQLLPSDHKIIDTIIKSKKVWCAFNDPSGRYLLVDSTSTKMTPSDTFKEDNSYDVEFNILEDANATVYPQ</sequence>
<name>A0ABR7J292_9FLAO</name>
<dbReference type="EMBL" id="JACRUN010000008">
    <property type="protein sequence ID" value="MBC5835832.1"/>
    <property type="molecule type" value="Genomic_DNA"/>
</dbReference>
<comment type="caution">
    <text evidence="1">The sequence shown here is derived from an EMBL/GenBank/DDBJ whole genome shotgun (WGS) entry which is preliminary data.</text>
</comment>
<evidence type="ECO:0000313" key="2">
    <source>
        <dbReference type="Proteomes" id="UP000605990"/>
    </source>
</evidence>
<evidence type="ECO:0008006" key="3">
    <source>
        <dbReference type="Google" id="ProtNLM"/>
    </source>
</evidence>
<dbReference type="RefSeq" id="WP_166125577.1">
    <property type="nucleotide sequence ID" value="NZ_JAANOQ010000002.1"/>
</dbReference>
<proteinExistence type="predicted"/>
<gene>
    <name evidence="1" type="ORF">H8R27_13125</name>
</gene>
<keyword evidence="2" id="KW-1185">Reference proteome</keyword>
<dbReference type="Proteomes" id="UP000605990">
    <property type="component" value="Unassembled WGS sequence"/>
</dbReference>
<protein>
    <recommendedName>
        <fullName evidence="3">Ig-like domain-containing protein</fullName>
    </recommendedName>
</protein>
<accession>A0ABR7J292</accession>